<evidence type="ECO:0008006" key="3">
    <source>
        <dbReference type="Google" id="ProtNLM"/>
    </source>
</evidence>
<name>A0ABT6C5M9_9MICO</name>
<accession>A0ABT6C5M9</accession>
<dbReference type="Proteomes" id="UP001528912">
    <property type="component" value="Unassembled WGS sequence"/>
</dbReference>
<keyword evidence="2" id="KW-1185">Reference proteome</keyword>
<dbReference type="EMBL" id="JAROAV010000023">
    <property type="protein sequence ID" value="MDF8263863.1"/>
    <property type="molecule type" value="Genomic_DNA"/>
</dbReference>
<proteinExistence type="predicted"/>
<dbReference type="RefSeq" id="WP_277191499.1">
    <property type="nucleotide sequence ID" value="NZ_JAROAV010000023.1"/>
</dbReference>
<gene>
    <name evidence="1" type="ORF">P4R38_06370</name>
</gene>
<reference evidence="1 2" key="1">
    <citation type="submission" date="2023-03" db="EMBL/GenBank/DDBJ databases">
        <title>YIM 133296 draft genome.</title>
        <authorList>
            <person name="Xiong L."/>
        </authorList>
    </citation>
    <scope>NUCLEOTIDE SEQUENCE [LARGE SCALE GENOMIC DNA]</scope>
    <source>
        <strain evidence="1 2">YIM 133296</strain>
    </source>
</reference>
<comment type="caution">
    <text evidence="1">The sequence shown here is derived from an EMBL/GenBank/DDBJ whole genome shotgun (WGS) entry which is preliminary data.</text>
</comment>
<organism evidence="1 2">
    <name type="scientific">Luteipulveratus flavus</name>
    <dbReference type="NCBI Taxonomy" id="3031728"/>
    <lineage>
        <taxon>Bacteria</taxon>
        <taxon>Bacillati</taxon>
        <taxon>Actinomycetota</taxon>
        <taxon>Actinomycetes</taxon>
        <taxon>Micrococcales</taxon>
        <taxon>Dermacoccaceae</taxon>
        <taxon>Luteipulveratus</taxon>
    </lineage>
</organism>
<sequence length="507" mass="55211">MSWANSRGAPKQLPYDHNALRSARVDVRARIAWLLRISRMASPVGGTGADFCRRLGVIGIKMDQAGLTRREVGDAEVTAELISGYETLLFLPDGHLLGVCDALSRTLDSRRIRPTRIVARENLRAELDDVSTRVRDGSARGADWLRMAQLITQPGGVVLPTYLQDEWTYELVDQMSRSVGGAYVARVEALSRLMREQHTMASIVRVVTEQIAEPGAQATADAVSVWGDGIDPASLEAAVRVLLTTEDGPRIGAGHALLQRVINATMDRHGVETVFAALRTLAHQDPEYGGEVAFRVARRASPLLAREIAQIVGKDPLGPRPGSHIEEPAELRTYLAAATEESDLDGDQMLERLLREALSEDFEERRHHAHLVLMVSPYRRVLAATALRIAATTSSATARDAAGHMLSYLAGEEQRSGLLALLARPEQQLRSVALLGLAHGPGLPPEVDLRELMRTPGLAPTALYAAGISGHPDLMDVRTHGPATVRASVDWWVRRGPGIREPSRLPA</sequence>
<evidence type="ECO:0000313" key="2">
    <source>
        <dbReference type="Proteomes" id="UP001528912"/>
    </source>
</evidence>
<evidence type="ECO:0000313" key="1">
    <source>
        <dbReference type="EMBL" id="MDF8263863.1"/>
    </source>
</evidence>
<protein>
    <recommendedName>
        <fullName evidence="3">DUF4192 domain-containing protein</fullName>
    </recommendedName>
</protein>